<evidence type="ECO:0000256" key="1">
    <source>
        <dbReference type="SAM" id="MobiDB-lite"/>
    </source>
</evidence>
<accession>H0EBI0</accession>
<sequence length="91" mass="9890">MAGCGGRGSAGPSDRYLAASADPSRRSTGRDHPPRHAVPADRPTPPSRRRARRPPRLPHHCRRSAPTAARTPGCRHAILTLQLNTSWQSVQ</sequence>
<evidence type="ECO:0000313" key="2">
    <source>
        <dbReference type="EMBL" id="EHN08961.1"/>
    </source>
</evidence>
<gene>
    <name evidence="2" type="ORF">PAI11_42110</name>
</gene>
<keyword evidence="3" id="KW-1185">Reference proteome</keyword>
<comment type="caution">
    <text evidence="2">The sequence shown here is derived from an EMBL/GenBank/DDBJ whole genome shotgun (WGS) entry which is preliminary data.</text>
</comment>
<feature type="compositionally biased region" description="Basic and acidic residues" evidence="1">
    <location>
        <begin position="23"/>
        <end position="34"/>
    </location>
</feature>
<reference evidence="2 3" key="1">
    <citation type="journal article" date="2013" name="Biodegradation">
        <title>Quantitative proteomic analysis of ibuprofen-degrading Patulibacter sp. strain I11.</title>
        <authorList>
            <person name="Almeida B."/>
            <person name="Kjeldal H."/>
            <person name="Lolas I."/>
            <person name="Knudsen A.D."/>
            <person name="Carvalho G."/>
            <person name="Nielsen K.L."/>
            <person name="Barreto Crespo M.T."/>
            <person name="Stensballe A."/>
            <person name="Nielsen J.L."/>
        </authorList>
    </citation>
    <scope>NUCLEOTIDE SEQUENCE [LARGE SCALE GENOMIC DNA]</scope>
    <source>
        <strain evidence="2 3">I11</strain>
    </source>
</reference>
<feature type="compositionally biased region" description="Basic residues" evidence="1">
    <location>
        <begin position="47"/>
        <end position="63"/>
    </location>
</feature>
<proteinExistence type="predicted"/>
<dbReference type="EMBL" id="AGUD01000308">
    <property type="protein sequence ID" value="EHN08961.1"/>
    <property type="molecule type" value="Genomic_DNA"/>
</dbReference>
<organism evidence="2 3">
    <name type="scientific">Patulibacter medicamentivorans</name>
    <dbReference type="NCBI Taxonomy" id="1097667"/>
    <lineage>
        <taxon>Bacteria</taxon>
        <taxon>Bacillati</taxon>
        <taxon>Actinomycetota</taxon>
        <taxon>Thermoleophilia</taxon>
        <taxon>Solirubrobacterales</taxon>
        <taxon>Patulibacteraceae</taxon>
        <taxon>Patulibacter</taxon>
    </lineage>
</organism>
<evidence type="ECO:0000313" key="3">
    <source>
        <dbReference type="Proteomes" id="UP000005143"/>
    </source>
</evidence>
<dbReference type="AlphaFoldDB" id="H0EBI0"/>
<dbReference type="Proteomes" id="UP000005143">
    <property type="component" value="Unassembled WGS sequence"/>
</dbReference>
<name>H0EBI0_9ACTN</name>
<feature type="region of interest" description="Disordered" evidence="1">
    <location>
        <begin position="1"/>
        <end position="73"/>
    </location>
</feature>
<protein>
    <submittedName>
        <fullName evidence="2">Uncharacterized protein</fullName>
    </submittedName>
</protein>